<proteinExistence type="predicted"/>
<dbReference type="Proteomes" id="UP000308528">
    <property type="component" value="Unassembled WGS sequence"/>
</dbReference>
<evidence type="ECO:0000313" key="1">
    <source>
        <dbReference type="EMBL" id="THH41527.1"/>
    </source>
</evidence>
<accession>A0A4S4NQS6</accession>
<sequence length="216" mass="24624">MRWILLVFPCFLVAQSQVPLDAAYRFTDGVYLTHAALLANRPEVDWSDIRGEMVQLAQDNRLQIEDFGYKSGDRTDTPYAVALDGTLYFFVQADPRRGFHEFSGLQVVGRYSTMTYDTTVQMRRLMKAYNPATGRAFREAWVERDQRKSVTRIIDMTTGERQALDQSTVARLVVGESDLAGALDRVSPDATAKLLRALEIYNDRRPLLLPPRQANR</sequence>
<reference evidence="1 2" key="1">
    <citation type="submission" date="2019-04" db="EMBL/GenBank/DDBJ databases">
        <title>Lewinella litorea sp. nov., isolated from a marine sand.</title>
        <authorList>
            <person name="Yoon J.-H."/>
        </authorList>
    </citation>
    <scope>NUCLEOTIDE SEQUENCE [LARGE SCALE GENOMIC DNA]</scope>
    <source>
        <strain evidence="1 2">HSMS-39</strain>
    </source>
</reference>
<gene>
    <name evidence="1" type="ORF">E4021_02735</name>
</gene>
<dbReference type="AlphaFoldDB" id="A0A4S4NQS6"/>
<organism evidence="1 2">
    <name type="scientific">Neolewinella litorea</name>
    <dbReference type="NCBI Taxonomy" id="2562452"/>
    <lineage>
        <taxon>Bacteria</taxon>
        <taxon>Pseudomonadati</taxon>
        <taxon>Bacteroidota</taxon>
        <taxon>Saprospiria</taxon>
        <taxon>Saprospirales</taxon>
        <taxon>Lewinellaceae</taxon>
        <taxon>Neolewinella</taxon>
    </lineage>
</organism>
<dbReference type="RefSeq" id="WP_136456370.1">
    <property type="nucleotide sequence ID" value="NZ_SRSF01000001.1"/>
</dbReference>
<dbReference type="EMBL" id="SRSF01000001">
    <property type="protein sequence ID" value="THH41527.1"/>
    <property type="molecule type" value="Genomic_DNA"/>
</dbReference>
<name>A0A4S4NQS6_9BACT</name>
<evidence type="ECO:0000313" key="2">
    <source>
        <dbReference type="Proteomes" id="UP000308528"/>
    </source>
</evidence>
<comment type="caution">
    <text evidence="1">The sequence shown here is derived from an EMBL/GenBank/DDBJ whole genome shotgun (WGS) entry which is preliminary data.</text>
</comment>
<dbReference type="OrthoDB" id="1491160at2"/>
<protein>
    <submittedName>
        <fullName evidence="1">Uncharacterized protein</fullName>
    </submittedName>
</protein>
<keyword evidence="2" id="KW-1185">Reference proteome</keyword>